<dbReference type="AlphaFoldDB" id="A0AAD7NJN5"/>
<dbReference type="EMBL" id="JARJLG010000041">
    <property type="protein sequence ID" value="KAJ7763119.1"/>
    <property type="molecule type" value="Genomic_DNA"/>
</dbReference>
<gene>
    <name evidence="2" type="ORF">DFH07DRAFT_812802</name>
</gene>
<name>A0AAD7NJN5_9AGAR</name>
<dbReference type="PROSITE" id="PS51186">
    <property type="entry name" value="GNAT"/>
    <property type="match status" value="1"/>
</dbReference>
<dbReference type="GO" id="GO:0016747">
    <property type="term" value="F:acyltransferase activity, transferring groups other than amino-acyl groups"/>
    <property type="evidence" value="ECO:0007669"/>
    <property type="project" value="InterPro"/>
</dbReference>
<dbReference type="InterPro" id="IPR016181">
    <property type="entry name" value="Acyl_CoA_acyltransferase"/>
</dbReference>
<dbReference type="Gene3D" id="3.40.630.30">
    <property type="match status" value="1"/>
</dbReference>
<keyword evidence="3" id="KW-1185">Reference proteome</keyword>
<proteinExistence type="predicted"/>
<dbReference type="SUPFAM" id="SSF55729">
    <property type="entry name" value="Acyl-CoA N-acyltransferases (Nat)"/>
    <property type="match status" value="1"/>
</dbReference>
<evidence type="ECO:0000313" key="3">
    <source>
        <dbReference type="Proteomes" id="UP001215280"/>
    </source>
</evidence>
<dbReference type="Proteomes" id="UP001215280">
    <property type="component" value="Unassembled WGS sequence"/>
</dbReference>
<protein>
    <submittedName>
        <fullName evidence="2">Acyl-CoA N-acyltransferase</fullName>
    </submittedName>
</protein>
<accession>A0AAD7NJN5</accession>
<feature type="domain" description="N-acetyltransferase" evidence="1">
    <location>
        <begin position="4"/>
        <end position="173"/>
    </location>
</feature>
<evidence type="ECO:0000259" key="1">
    <source>
        <dbReference type="PROSITE" id="PS51186"/>
    </source>
</evidence>
<organism evidence="2 3">
    <name type="scientific">Mycena maculata</name>
    <dbReference type="NCBI Taxonomy" id="230809"/>
    <lineage>
        <taxon>Eukaryota</taxon>
        <taxon>Fungi</taxon>
        <taxon>Dikarya</taxon>
        <taxon>Basidiomycota</taxon>
        <taxon>Agaricomycotina</taxon>
        <taxon>Agaricomycetes</taxon>
        <taxon>Agaricomycetidae</taxon>
        <taxon>Agaricales</taxon>
        <taxon>Marasmiineae</taxon>
        <taxon>Mycenaceae</taxon>
        <taxon>Mycena</taxon>
    </lineage>
</organism>
<dbReference type="Pfam" id="PF13673">
    <property type="entry name" value="Acetyltransf_10"/>
    <property type="match status" value="1"/>
</dbReference>
<sequence length="175" mass="19415">MSDISLVPATSTELIASCIAIRKTVFVQDQGYIHLDEDNRPEDAAALHFLLASSSQDPDASARFMGTVRLAALPLPVSPTLNPDPNTKTYILSRFALLPPFRRGGNGAKFLGLLEHWVLQHTSQDELGSRVVAVELEAQEGSYGFYERLGYVRQSGEYVKDGKPHVRMRKELVME</sequence>
<evidence type="ECO:0000313" key="2">
    <source>
        <dbReference type="EMBL" id="KAJ7763119.1"/>
    </source>
</evidence>
<dbReference type="InterPro" id="IPR000182">
    <property type="entry name" value="GNAT_dom"/>
</dbReference>
<comment type="caution">
    <text evidence="2">The sequence shown here is derived from an EMBL/GenBank/DDBJ whole genome shotgun (WGS) entry which is preliminary data.</text>
</comment>
<reference evidence="2" key="1">
    <citation type="submission" date="2023-03" db="EMBL/GenBank/DDBJ databases">
        <title>Massive genome expansion in bonnet fungi (Mycena s.s.) driven by repeated elements and novel gene families across ecological guilds.</title>
        <authorList>
            <consortium name="Lawrence Berkeley National Laboratory"/>
            <person name="Harder C.B."/>
            <person name="Miyauchi S."/>
            <person name="Viragh M."/>
            <person name="Kuo A."/>
            <person name="Thoen E."/>
            <person name="Andreopoulos B."/>
            <person name="Lu D."/>
            <person name="Skrede I."/>
            <person name="Drula E."/>
            <person name="Henrissat B."/>
            <person name="Morin E."/>
            <person name="Kohler A."/>
            <person name="Barry K."/>
            <person name="LaButti K."/>
            <person name="Morin E."/>
            <person name="Salamov A."/>
            <person name="Lipzen A."/>
            <person name="Mereny Z."/>
            <person name="Hegedus B."/>
            <person name="Baldrian P."/>
            <person name="Stursova M."/>
            <person name="Weitz H."/>
            <person name="Taylor A."/>
            <person name="Grigoriev I.V."/>
            <person name="Nagy L.G."/>
            <person name="Martin F."/>
            <person name="Kauserud H."/>
        </authorList>
    </citation>
    <scope>NUCLEOTIDE SEQUENCE</scope>
    <source>
        <strain evidence="2">CBHHK188m</strain>
    </source>
</reference>